<protein>
    <submittedName>
        <fullName evidence="2">Uncharacterized protein</fullName>
    </submittedName>
</protein>
<reference evidence="2 3" key="1">
    <citation type="submission" date="2020-02" db="EMBL/GenBank/DDBJ databases">
        <title>Draft genome sequence of Haematococcus lacustris strain NIES-144.</title>
        <authorList>
            <person name="Morimoto D."/>
            <person name="Nakagawa S."/>
            <person name="Yoshida T."/>
            <person name="Sawayama S."/>
        </authorList>
    </citation>
    <scope>NUCLEOTIDE SEQUENCE [LARGE SCALE GENOMIC DNA]</scope>
    <source>
        <strain evidence="2 3">NIES-144</strain>
    </source>
</reference>
<organism evidence="2 3">
    <name type="scientific">Haematococcus lacustris</name>
    <name type="common">Green alga</name>
    <name type="synonym">Haematococcus pluvialis</name>
    <dbReference type="NCBI Taxonomy" id="44745"/>
    <lineage>
        <taxon>Eukaryota</taxon>
        <taxon>Viridiplantae</taxon>
        <taxon>Chlorophyta</taxon>
        <taxon>core chlorophytes</taxon>
        <taxon>Chlorophyceae</taxon>
        <taxon>CS clade</taxon>
        <taxon>Chlamydomonadales</taxon>
        <taxon>Haematococcaceae</taxon>
        <taxon>Haematococcus</taxon>
    </lineage>
</organism>
<name>A0A6A0A4K1_HAELA</name>
<accession>A0A6A0A4K1</accession>
<feature type="non-terminal residue" evidence="2">
    <location>
        <position position="1"/>
    </location>
</feature>
<sequence length="73" mass="7882">GGHSGAGHELDTQAGSGREGSDPTCRGRCSWATSVAAVSRGEARMSKNWGHLNETRDPLRCGMHIDECKQYNH</sequence>
<feature type="compositionally biased region" description="Basic and acidic residues" evidence="1">
    <location>
        <begin position="1"/>
        <end position="11"/>
    </location>
</feature>
<feature type="region of interest" description="Disordered" evidence="1">
    <location>
        <begin position="1"/>
        <end position="27"/>
    </location>
</feature>
<dbReference type="Proteomes" id="UP000485058">
    <property type="component" value="Unassembled WGS sequence"/>
</dbReference>
<proteinExistence type="predicted"/>
<comment type="caution">
    <text evidence="2">The sequence shown here is derived from an EMBL/GenBank/DDBJ whole genome shotgun (WGS) entry which is preliminary data.</text>
</comment>
<evidence type="ECO:0000256" key="1">
    <source>
        <dbReference type="SAM" id="MobiDB-lite"/>
    </source>
</evidence>
<evidence type="ECO:0000313" key="2">
    <source>
        <dbReference type="EMBL" id="GFH25762.1"/>
    </source>
</evidence>
<evidence type="ECO:0000313" key="3">
    <source>
        <dbReference type="Proteomes" id="UP000485058"/>
    </source>
</evidence>
<feature type="non-terminal residue" evidence="2">
    <location>
        <position position="73"/>
    </location>
</feature>
<dbReference type="AlphaFoldDB" id="A0A6A0A4K1"/>
<keyword evidence="3" id="KW-1185">Reference proteome</keyword>
<gene>
    <name evidence="2" type="ORF">HaLaN_23775</name>
</gene>
<dbReference type="EMBL" id="BLLF01002912">
    <property type="protein sequence ID" value="GFH25762.1"/>
    <property type="molecule type" value="Genomic_DNA"/>
</dbReference>